<dbReference type="SUPFAM" id="SSF52540">
    <property type="entry name" value="P-loop containing nucleoside triphosphate hydrolases"/>
    <property type="match status" value="1"/>
</dbReference>
<dbReference type="InterPro" id="IPR000212">
    <property type="entry name" value="DNA_helicase_UvrD/REP"/>
</dbReference>
<dbReference type="GO" id="GO:0003677">
    <property type="term" value="F:DNA binding"/>
    <property type="evidence" value="ECO:0007669"/>
    <property type="project" value="InterPro"/>
</dbReference>
<feature type="region of interest" description="Disordered" evidence="6">
    <location>
        <begin position="788"/>
        <end position="848"/>
    </location>
</feature>
<dbReference type="InterPro" id="IPR014016">
    <property type="entry name" value="UvrD-like_ATP-bd"/>
</dbReference>
<proteinExistence type="predicted"/>
<dbReference type="AlphaFoldDB" id="A0A3S0K8W5"/>
<keyword evidence="3 5" id="KW-0347">Helicase</keyword>
<comment type="caution">
    <text evidence="8">The sequence shown here is derived from an EMBL/GenBank/DDBJ whole genome shotgun (WGS) entry which is preliminary data.</text>
</comment>
<evidence type="ECO:0000256" key="6">
    <source>
        <dbReference type="SAM" id="MobiDB-lite"/>
    </source>
</evidence>
<dbReference type="GO" id="GO:0043138">
    <property type="term" value="F:3'-5' DNA helicase activity"/>
    <property type="evidence" value="ECO:0007669"/>
    <property type="project" value="TreeGrafter"/>
</dbReference>
<reference evidence="8 9" key="1">
    <citation type="submission" date="2018-12" db="EMBL/GenBank/DDBJ databases">
        <title>Deinococcus radiophilus ATCC 27603 genome sequencing and assembly.</title>
        <authorList>
            <person name="Maclea K.S."/>
            <person name="Maynard C.R."/>
        </authorList>
    </citation>
    <scope>NUCLEOTIDE SEQUENCE [LARGE SCALE GENOMIC DNA]</scope>
    <source>
        <strain evidence="8 9">ATCC 27603</strain>
    </source>
</reference>
<evidence type="ECO:0000256" key="1">
    <source>
        <dbReference type="ARBA" id="ARBA00022741"/>
    </source>
</evidence>
<evidence type="ECO:0000313" key="9">
    <source>
        <dbReference type="Proteomes" id="UP000277766"/>
    </source>
</evidence>
<gene>
    <name evidence="8" type="ORF">EJ104_11370</name>
</gene>
<dbReference type="GO" id="GO:0016787">
    <property type="term" value="F:hydrolase activity"/>
    <property type="evidence" value="ECO:0007669"/>
    <property type="project" value="UniProtKB-UniRule"/>
</dbReference>
<feature type="compositionally biased region" description="Basic and acidic residues" evidence="6">
    <location>
        <begin position="838"/>
        <end position="848"/>
    </location>
</feature>
<evidence type="ECO:0000259" key="7">
    <source>
        <dbReference type="PROSITE" id="PS51198"/>
    </source>
</evidence>
<organism evidence="8 9">
    <name type="scientific">Deinococcus radiophilus</name>
    <dbReference type="NCBI Taxonomy" id="32062"/>
    <lineage>
        <taxon>Bacteria</taxon>
        <taxon>Thermotogati</taxon>
        <taxon>Deinococcota</taxon>
        <taxon>Deinococci</taxon>
        <taxon>Deinococcales</taxon>
        <taxon>Deinococcaceae</taxon>
        <taxon>Deinococcus</taxon>
    </lineage>
</organism>
<dbReference type="EMBL" id="RXPE01000031">
    <property type="protein sequence ID" value="RTR25297.1"/>
    <property type="molecule type" value="Genomic_DNA"/>
</dbReference>
<keyword evidence="2 5" id="KW-0378">Hydrolase</keyword>
<keyword evidence="1 5" id="KW-0547">Nucleotide-binding</keyword>
<feature type="compositionally biased region" description="Basic residues" evidence="6">
    <location>
        <begin position="795"/>
        <end position="809"/>
    </location>
</feature>
<dbReference type="GO" id="GO:0005524">
    <property type="term" value="F:ATP binding"/>
    <property type="evidence" value="ECO:0007669"/>
    <property type="project" value="UniProtKB-UniRule"/>
</dbReference>
<dbReference type="GO" id="GO:0000725">
    <property type="term" value="P:recombinational repair"/>
    <property type="evidence" value="ECO:0007669"/>
    <property type="project" value="TreeGrafter"/>
</dbReference>
<dbReference type="PANTHER" id="PTHR11070">
    <property type="entry name" value="UVRD / RECB / PCRA DNA HELICASE FAMILY MEMBER"/>
    <property type="match status" value="1"/>
</dbReference>
<dbReference type="InterPro" id="IPR027417">
    <property type="entry name" value="P-loop_NTPase"/>
</dbReference>
<evidence type="ECO:0000256" key="4">
    <source>
        <dbReference type="ARBA" id="ARBA00022840"/>
    </source>
</evidence>
<name>A0A3S0K8W5_9DEIO</name>
<dbReference type="GO" id="GO:0005829">
    <property type="term" value="C:cytosol"/>
    <property type="evidence" value="ECO:0007669"/>
    <property type="project" value="TreeGrafter"/>
</dbReference>
<dbReference type="Gene3D" id="3.40.50.300">
    <property type="entry name" value="P-loop containing nucleotide triphosphate hydrolases"/>
    <property type="match status" value="3"/>
</dbReference>
<dbReference type="OrthoDB" id="9787585at2"/>
<dbReference type="Proteomes" id="UP000277766">
    <property type="component" value="Unassembled WGS sequence"/>
</dbReference>
<feature type="binding site" evidence="5">
    <location>
        <begin position="206"/>
        <end position="213"/>
    </location>
    <ligand>
        <name>ATP</name>
        <dbReference type="ChEBI" id="CHEBI:30616"/>
    </ligand>
</feature>
<evidence type="ECO:0000256" key="2">
    <source>
        <dbReference type="ARBA" id="ARBA00022801"/>
    </source>
</evidence>
<dbReference type="PROSITE" id="PS51198">
    <property type="entry name" value="UVRD_HELICASE_ATP_BIND"/>
    <property type="match status" value="1"/>
</dbReference>
<protein>
    <recommendedName>
        <fullName evidence="7">UvrD-like helicase ATP-binding domain-containing protein</fullName>
    </recommendedName>
</protein>
<keyword evidence="4 5" id="KW-0067">ATP-binding</keyword>
<accession>A0A3S0K8W5</accession>
<dbReference type="RefSeq" id="WP_126352912.1">
    <property type="nucleotide sequence ID" value="NZ_RXPE01000031.1"/>
</dbReference>
<feature type="domain" description="UvrD-like helicase ATP-binding" evidence="7">
    <location>
        <begin position="185"/>
        <end position="610"/>
    </location>
</feature>
<dbReference type="PANTHER" id="PTHR11070:SF17">
    <property type="entry name" value="DNA HELICASE IV"/>
    <property type="match status" value="1"/>
</dbReference>
<evidence type="ECO:0000256" key="5">
    <source>
        <dbReference type="PROSITE-ProRule" id="PRU00560"/>
    </source>
</evidence>
<evidence type="ECO:0000313" key="8">
    <source>
        <dbReference type="EMBL" id="RTR25297.1"/>
    </source>
</evidence>
<evidence type="ECO:0000256" key="3">
    <source>
        <dbReference type="ARBA" id="ARBA00022806"/>
    </source>
</evidence>
<keyword evidence="9" id="KW-1185">Reference proteome</keyword>
<sequence length="848" mass="93895">MPHTHPAYPEEVGRLGQTCQEIDAKIGKLERQEMDLYQVAQFKGMDLDSLRSVAGHPYFMRLRLRYEDGSVKDVCLGEGVHDIPLSDTYICGIGSPLRQQIQHRQVREVEIVADSGAVRTAYQLLRRQLKIEQRTITALSDVMPLADGEGTEQETTDVFAQLGQEYLVDQLGREASAKARSILATISERQDELMSWPTDRLLVVNGVAGSGKTAIAYHRIPSMLHKERVGSREINEKKIAVFVPNSFLLGYLKQLLPRAGVNNVFQTTLEDWAKRVVNQGERRIRQLGDETAKIIFDPKSDVSEKQAAIAKAGMRGRQEMQMVLRHLLADHLTRQLADLSANLPRTGSSTGKCGPEDLTATGQAAPVLQLSLASVRELVEQWRGEPAEADWKSLRANLQTEVNRLIKKALPKEVALLAEREGQDPAVWISEVKGLTQRLGQLVEGLLPTTGAWETYLLLVSDEQKVSAAASRIFTGPALKVATEALHRTPKPVGEDGTRPFEPTDVTELPLVLALKILLEGVRPNDAALRDRFGSSGQFDYLVLDEGQDLSPLQYALLRRYTPAGRAAIFGDLRQGIHRYRGIGSWDVVCQTFGTGEDEVEELTQTFRTTQEITALGNFVLERVAPNALKAEAVPRPGSPVHFVRYSTKNHLLPLLTHEVRRLQREGAKNIGIVTRSPAEASNLYERVSKSKTAFKVDSRTKDFEDYAGGVAIVPISVAKGLEFDAAIVVNADVDHYNPAMPYDGSLLYTCVTRGLHHLTLFALNEFTPLLGEIPSPEAGKCPISGLEITDKGFHKPPTHAAGRTRRKGQERGPGANQDGMVRTYDGRFDSMPSYEGDGSRDNPWYDR</sequence>